<proteinExistence type="predicted"/>
<dbReference type="EnsemblPlants" id="TuG1812G0400002669.01.T01">
    <property type="protein sequence ID" value="TuG1812G0400002669.01.T01"/>
    <property type="gene ID" value="TuG1812G0400002669.01"/>
</dbReference>
<dbReference type="Gramene" id="TuG1812G0400002669.01.T01">
    <property type="protein sequence ID" value="TuG1812G0400002669.01.T01"/>
    <property type="gene ID" value="TuG1812G0400002669.01"/>
</dbReference>
<sequence length="104" mass="11592">TTAATRFTPQAVEDRATRELLHHSRCIGGLYPITSGALSCHRRSQVHSVIKPSLARWHQRLGQPSLVIVKQIVNKDNLLLSHSQVEESICDACQCAKSHQLPYP</sequence>
<organism evidence="2 3">
    <name type="scientific">Triticum urartu</name>
    <name type="common">Red wild einkorn</name>
    <name type="synonym">Crithodium urartu</name>
    <dbReference type="NCBI Taxonomy" id="4572"/>
    <lineage>
        <taxon>Eukaryota</taxon>
        <taxon>Viridiplantae</taxon>
        <taxon>Streptophyta</taxon>
        <taxon>Embryophyta</taxon>
        <taxon>Tracheophyta</taxon>
        <taxon>Spermatophyta</taxon>
        <taxon>Magnoliopsida</taxon>
        <taxon>Liliopsida</taxon>
        <taxon>Poales</taxon>
        <taxon>Poaceae</taxon>
        <taxon>BOP clade</taxon>
        <taxon>Pooideae</taxon>
        <taxon>Triticodae</taxon>
        <taxon>Triticeae</taxon>
        <taxon>Triticinae</taxon>
        <taxon>Triticum</taxon>
    </lineage>
</organism>
<dbReference type="Proteomes" id="UP000015106">
    <property type="component" value="Chromosome 4"/>
</dbReference>
<evidence type="ECO:0000259" key="1">
    <source>
        <dbReference type="Pfam" id="PF13976"/>
    </source>
</evidence>
<feature type="domain" description="GAG-pre-integrase" evidence="1">
    <location>
        <begin position="29"/>
        <end position="98"/>
    </location>
</feature>
<dbReference type="InterPro" id="IPR025724">
    <property type="entry name" value="GAG-pre-integrase_dom"/>
</dbReference>
<name>A0A8R7Q6R3_TRIUA</name>
<dbReference type="Pfam" id="PF13976">
    <property type="entry name" value="gag_pre-integrs"/>
    <property type="match status" value="1"/>
</dbReference>
<reference evidence="3" key="1">
    <citation type="journal article" date="2013" name="Nature">
        <title>Draft genome of the wheat A-genome progenitor Triticum urartu.</title>
        <authorList>
            <person name="Ling H.Q."/>
            <person name="Zhao S."/>
            <person name="Liu D."/>
            <person name="Wang J."/>
            <person name="Sun H."/>
            <person name="Zhang C."/>
            <person name="Fan H."/>
            <person name="Li D."/>
            <person name="Dong L."/>
            <person name="Tao Y."/>
            <person name="Gao C."/>
            <person name="Wu H."/>
            <person name="Li Y."/>
            <person name="Cui Y."/>
            <person name="Guo X."/>
            <person name="Zheng S."/>
            <person name="Wang B."/>
            <person name="Yu K."/>
            <person name="Liang Q."/>
            <person name="Yang W."/>
            <person name="Lou X."/>
            <person name="Chen J."/>
            <person name="Feng M."/>
            <person name="Jian J."/>
            <person name="Zhang X."/>
            <person name="Luo G."/>
            <person name="Jiang Y."/>
            <person name="Liu J."/>
            <person name="Wang Z."/>
            <person name="Sha Y."/>
            <person name="Zhang B."/>
            <person name="Wu H."/>
            <person name="Tang D."/>
            <person name="Shen Q."/>
            <person name="Xue P."/>
            <person name="Zou S."/>
            <person name="Wang X."/>
            <person name="Liu X."/>
            <person name="Wang F."/>
            <person name="Yang Y."/>
            <person name="An X."/>
            <person name="Dong Z."/>
            <person name="Zhang K."/>
            <person name="Zhang X."/>
            <person name="Luo M.C."/>
            <person name="Dvorak J."/>
            <person name="Tong Y."/>
            <person name="Wang J."/>
            <person name="Yang H."/>
            <person name="Li Z."/>
            <person name="Wang D."/>
            <person name="Zhang A."/>
            <person name="Wang J."/>
        </authorList>
    </citation>
    <scope>NUCLEOTIDE SEQUENCE</scope>
    <source>
        <strain evidence="3">cv. G1812</strain>
    </source>
</reference>
<accession>A0A8R7Q6R3</accession>
<protein>
    <recommendedName>
        <fullName evidence="1">GAG-pre-integrase domain-containing protein</fullName>
    </recommendedName>
</protein>
<reference evidence="2" key="2">
    <citation type="submission" date="2018-03" db="EMBL/GenBank/DDBJ databases">
        <title>The Triticum urartu genome reveals the dynamic nature of wheat genome evolution.</title>
        <authorList>
            <person name="Ling H."/>
            <person name="Ma B."/>
            <person name="Shi X."/>
            <person name="Liu H."/>
            <person name="Dong L."/>
            <person name="Sun H."/>
            <person name="Cao Y."/>
            <person name="Gao Q."/>
            <person name="Zheng S."/>
            <person name="Li Y."/>
            <person name="Yu Y."/>
            <person name="Du H."/>
            <person name="Qi M."/>
            <person name="Li Y."/>
            <person name="Yu H."/>
            <person name="Cui Y."/>
            <person name="Wang N."/>
            <person name="Chen C."/>
            <person name="Wu H."/>
            <person name="Zhao Y."/>
            <person name="Zhang J."/>
            <person name="Li Y."/>
            <person name="Zhou W."/>
            <person name="Zhang B."/>
            <person name="Hu W."/>
            <person name="Eijk M."/>
            <person name="Tang J."/>
            <person name="Witsenboer H."/>
            <person name="Zhao S."/>
            <person name="Li Z."/>
            <person name="Zhang A."/>
            <person name="Wang D."/>
            <person name="Liang C."/>
        </authorList>
    </citation>
    <scope>NUCLEOTIDE SEQUENCE [LARGE SCALE GENOMIC DNA]</scope>
    <source>
        <strain evidence="2">cv. G1812</strain>
    </source>
</reference>
<evidence type="ECO:0000313" key="2">
    <source>
        <dbReference type="EnsemblPlants" id="TuG1812G0400002669.01.T01"/>
    </source>
</evidence>
<keyword evidence="3" id="KW-1185">Reference proteome</keyword>
<evidence type="ECO:0000313" key="3">
    <source>
        <dbReference type="Proteomes" id="UP000015106"/>
    </source>
</evidence>
<reference evidence="2" key="3">
    <citation type="submission" date="2022-06" db="UniProtKB">
        <authorList>
            <consortium name="EnsemblPlants"/>
        </authorList>
    </citation>
    <scope>IDENTIFICATION</scope>
</reference>
<dbReference type="AlphaFoldDB" id="A0A8R7Q6R3"/>